<reference evidence="1" key="1">
    <citation type="submission" date="2022-07" db="EMBL/GenBank/DDBJ databases">
        <title>Genome Sequence of Lecanicillium saksenae.</title>
        <authorList>
            <person name="Buettner E."/>
        </authorList>
    </citation>
    <scope>NUCLEOTIDE SEQUENCE</scope>
    <source>
        <strain evidence="1">VT-O1</strain>
    </source>
</reference>
<comment type="caution">
    <text evidence="1">The sequence shown here is derived from an EMBL/GenBank/DDBJ whole genome shotgun (WGS) entry which is preliminary data.</text>
</comment>
<accession>A0ACC1R548</accession>
<proteinExistence type="predicted"/>
<protein>
    <submittedName>
        <fullName evidence="1">Uncharacterized protein</fullName>
    </submittedName>
</protein>
<organism evidence="1 2">
    <name type="scientific">Lecanicillium saksenae</name>
    <dbReference type="NCBI Taxonomy" id="468837"/>
    <lineage>
        <taxon>Eukaryota</taxon>
        <taxon>Fungi</taxon>
        <taxon>Dikarya</taxon>
        <taxon>Ascomycota</taxon>
        <taxon>Pezizomycotina</taxon>
        <taxon>Sordariomycetes</taxon>
        <taxon>Hypocreomycetidae</taxon>
        <taxon>Hypocreales</taxon>
        <taxon>Cordycipitaceae</taxon>
        <taxon>Lecanicillium</taxon>
    </lineage>
</organism>
<gene>
    <name evidence="1" type="ORF">NLG97_g2156</name>
</gene>
<name>A0ACC1R548_9HYPO</name>
<dbReference type="Proteomes" id="UP001148737">
    <property type="component" value="Unassembled WGS sequence"/>
</dbReference>
<sequence length="517" mass="56667">MPAALLLRSSRSCASWRATRSRSTESPRPPCGHRHSPCHSPAPPPPLARARDAEPGKVAARGLAVAEVDDGADEVVVDLVAIVVAANVGLMTETTKLVVDDCSRYQAQLSSTSTPSFRYDPSCQQYGGDFCPSLTVSPASANASIYKEIEGGYNDFESLNVTLADDFVKTLKDKESWLSYMQNQTGFDQKGIYFGSGQKDNPPIIAYQYIQYISEPTGAKLLNIWHQAAGNIEIDTRYGALPTISKSTQIGAWVFAMFIALIQAAYPAFFVVYPAIERRSNTRSLQYANGVRRTPQMVAYILFDFLWILVMSVVSTIALIPITGWIGIPWLMILVFTLYGICGNFISQIVSHVSNGPLKSFLAALTVNLICFAVGFGTVYGTLAQPDKVISGVAWGLGFFLPMANLVRALLVGLNGGGLGCTNGIYKTTGAMDAYGGPILYLVLQVIWLGILSVWVDGGLPYIPFLHFFLFPFLSLVPLAQVKIHLLPRSSRRPPRHLRKPRPQRDRVAAHRRRRSV</sequence>
<keyword evidence="2" id="KW-1185">Reference proteome</keyword>
<dbReference type="EMBL" id="JANAKD010000138">
    <property type="protein sequence ID" value="KAJ3497101.1"/>
    <property type="molecule type" value="Genomic_DNA"/>
</dbReference>
<evidence type="ECO:0000313" key="2">
    <source>
        <dbReference type="Proteomes" id="UP001148737"/>
    </source>
</evidence>
<evidence type="ECO:0000313" key="1">
    <source>
        <dbReference type="EMBL" id="KAJ3497101.1"/>
    </source>
</evidence>